<gene>
    <name evidence="1" type="ORF">NM208_g5836</name>
</gene>
<name>A0ACC1SFE1_9HYPO</name>
<proteinExistence type="predicted"/>
<reference evidence="1" key="1">
    <citation type="submission" date="2022-08" db="EMBL/GenBank/DDBJ databases">
        <title>Genome Sequence of Fusarium decemcellulare.</title>
        <authorList>
            <person name="Buettner E."/>
        </authorList>
    </citation>
    <scope>NUCLEOTIDE SEQUENCE</scope>
    <source>
        <strain evidence="1">Babe19</strain>
    </source>
</reference>
<keyword evidence="2" id="KW-1185">Reference proteome</keyword>
<dbReference type="EMBL" id="JANRMS010000510">
    <property type="protein sequence ID" value="KAJ3538592.1"/>
    <property type="molecule type" value="Genomic_DNA"/>
</dbReference>
<dbReference type="Proteomes" id="UP001148629">
    <property type="component" value="Unassembled WGS sequence"/>
</dbReference>
<sequence length="485" mass="51728">MMSSDFDKKPDEESNTRQTGSVLIGTLQDVEVQDEVFGAISKDGPNYRALGWKGSIVVMLKTQIGLGILTIPKAFQVLGLILGTICVIVIASMITWSNCIIGSFKLRHPSVYGIEDVGRIFLGRFGYEFFGWLFAISSASFIGLSTCLNALSEHGACTAIFVVVVGIMGFSLGSIQTLGRISWLAWVGISSIFSAGKCKVMVVTISVGVGDRPASAPSSDKPFISDYVLFANPSPAEAFAAVSTIIFSFAGTPAFFNIVSEMRDPRMYTRAVLICQSIMSALYITIGIVVYYFCGSYVSSPALGSGGPLMKKICYGLALPGLTVSSAMFVHVSCSNDYVIVLAKFQAQFTGKYLFLRFMRGSPHLTKNTVTHWAVWIGCTGGNALLAYIVASAVPVLDGLVSLVGAFGGTLMSLQPMGAMWIYDNWKGGRTTLWVLTFVWVMFVIAMGSLMTVAGSYGAIVGIINDYKAAGGSAAWTGADNSGST</sequence>
<comment type="caution">
    <text evidence="1">The sequence shown here is derived from an EMBL/GenBank/DDBJ whole genome shotgun (WGS) entry which is preliminary data.</text>
</comment>
<evidence type="ECO:0000313" key="1">
    <source>
        <dbReference type="EMBL" id="KAJ3538592.1"/>
    </source>
</evidence>
<protein>
    <submittedName>
        <fullName evidence="1">Uncharacterized protein</fullName>
    </submittedName>
</protein>
<organism evidence="1 2">
    <name type="scientific">Fusarium decemcellulare</name>
    <dbReference type="NCBI Taxonomy" id="57161"/>
    <lineage>
        <taxon>Eukaryota</taxon>
        <taxon>Fungi</taxon>
        <taxon>Dikarya</taxon>
        <taxon>Ascomycota</taxon>
        <taxon>Pezizomycotina</taxon>
        <taxon>Sordariomycetes</taxon>
        <taxon>Hypocreomycetidae</taxon>
        <taxon>Hypocreales</taxon>
        <taxon>Nectriaceae</taxon>
        <taxon>Fusarium</taxon>
        <taxon>Fusarium decemcellulare species complex</taxon>
    </lineage>
</organism>
<accession>A0ACC1SFE1</accession>
<evidence type="ECO:0000313" key="2">
    <source>
        <dbReference type="Proteomes" id="UP001148629"/>
    </source>
</evidence>